<gene>
    <name evidence="1" type="ORF">SA2016_0438</name>
</gene>
<dbReference type="Pfam" id="PF03640">
    <property type="entry name" value="Lipoprotein_15"/>
    <property type="match status" value="2"/>
</dbReference>
<dbReference type="GO" id="GO:0043448">
    <property type="term" value="P:alkane catabolic process"/>
    <property type="evidence" value="ECO:0007669"/>
    <property type="project" value="TreeGrafter"/>
</dbReference>
<protein>
    <recommendedName>
        <fullName evidence="3">Lipoprotein</fullName>
    </recommendedName>
</protein>
<dbReference type="InterPro" id="IPR005297">
    <property type="entry name" value="Lipoprotein_repeat"/>
</dbReference>
<dbReference type="AlphaFoldDB" id="A0A126ZX60"/>
<reference evidence="1 2" key="1">
    <citation type="submission" date="2016-02" db="EMBL/GenBank/DDBJ databases">
        <title>Complete genome of Sinomonas atrocyanea KCTC 3377.</title>
        <authorList>
            <person name="Kim K.M."/>
        </authorList>
    </citation>
    <scope>NUCLEOTIDE SEQUENCE [LARGE SCALE GENOMIC DNA]</scope>
    <source>
        <strain evidence="1 2">KCTC 3377</strain>
    </source>
</reference>
<dbReference type="KEGG" id="satk:SA2016_0438"/>
<dbReference type="Proteomes" id="UP000070134">
    <property type="component" value="Chromosome"/>
</dbReference>
<evidence type="ECO:0000313" key="2">
    <source>
        <dbReference type="Proteomes" id="UP000070134"/>
    </source>
</evidence>
<name>A0A126ZX60_9MICC</name>
<dbReference type="PANTHER" id="PTHR39335:SF1">
    <property type="entry name" value="BLL4220 PROTEIN"/>
    <property type="match status" value="1"/>
</dbReference>
<organism evidence="1 2">
    <name type="scientific">Sinomonas atrocyanea</name>
    <dbReference type="NCBI Taxonomy" id="37927"/>
    <lineage>
        <taxon>Bacteria</taxon>
        <taxon>Bacillati</taxon>
        <taxon>Actinomycetota</taxon>
        <taxon>Actinomycetes</taxon>
        <taxon>Micrococcales</taxon>
        <taxon>Micrococcaceae</taxon>
        <taxon>Sinomonas</taxon>
    </lineage>
</organism>
<dbReference type="STRING" id="37927.SA2016_0438"/>
<keyword evidence="2" id="KW-1185">Reference proteome</keyword>
<dbReference type="EMBL" id="CP014518">
    <property type="protein sequence ID" value="AMM31134.1"/>
    <property type="molecule type" value="Genomic_DNA"/>
</dbReference>
<proteinExistence type="predicted"/>
<evidence type="ECO:0000313" key="1">
    <source>
        <dbReference type="EMBL" id="AMM31134.1"/>
    </source>
</evidence>
<evidence type="ECO:0008006" key="3">
    <source>
        <dbReference type="Google" id="ProtNLM"/>
    </source>
</evidence>
<accession>A0A126ZX60</accession>
<sequence>MNRIAAHGVSWAAADSRRIREGDTMNKRAALFLAAASAASALALAGCGGGGGTGSSSAPAAAPASSSSAPASSASAEVETLKTATVAGHTVVVDGEGKAVYVYTRDNAGATASACTGGCASLWPAVTSAGAPTLQGVTGKIGSITGVNGRQQITVNGMPIYYYAKDTAPGQFNGQGVANVWYVIGADGTMIQTPLASTAASTGGY</sequence>
<dbReference type="PANTHER" id="PTHR39335">
    <property type="entry name" value="BLL4220 PROTEIN"/>
    <property type="match status" value="1"/>
</dbReference>